<dbReference type="OrthoDB" id="240216at2759"/>
<dbReference type="SUPFAM" id="SSF52777">
    <property type="entry name" value="CoA-dependent acyltransferases"/>
    <property type="match status" value="2"/>
</dbReference>
<dbReference type="Proteomes" id="UP001152747">
    <property type="component" value="Unassembled WGS sequence"/>
</dbReference>
<dbReference type="Gene3D" id="3.30.559.10">
    <property type="entry name" value="Chloramphenicol acetyltransferase-like domain"/>
    <property type="match status" value="1"/>
</dbReference>
<evidence type="ECO:0000256" key="3">
    <source>
        <dbReference type="ARBA" id="ARBA00023315"/>
    </source>
</evidence>
<name>A0A9P1J0C2_9PELO</name>
<dbReference type="InterPro" id="IPR039551">
    <property type="entry name" value="Cho/carn_acyl_trans"/>
</dbReference>
<reference evidence="6" key="1">
    <citation type="submission" date="2022-11" db="EMBL/GenBank/DDBJ databases">
        <authorList>
            <person name="Kikuchi T."/>
        </authorList>
    </citation>
    <scope>NUCLEOTIDE SEQUENCE</scope>
    <source>
        <strain evidence="6">PS1010</strain>
    </source>
</reference>
<dbReference type="InterPro" id="IPR042231">
    <property type="entry name" value="Cho/carn_acyl_trans_2"/>
</dbReference>
<dbReference type="PANTHER" id="PTHR22589:SF5">
    <property type="entry name" value="CHOLINE_CARNITINE ACYLTRANSFERASE DOMAIN-CONTAINING PROTEIN"/>
    <property type="match status" value="1"/>
</dbReference>
<evidence type="ECO:0000313" key="7">
    <source>
        <dbReference type="Proteomes" id="UP001152747"/>
    </source>
</evidence>
<sequence length="597" mass="67476">MQNGTFSAQQFLPSLPIPGLNESIDRYLKSLKNVFDDSKHAVIEKSAKTFVESSDAKLLQNFLLTKAKNERNWLENWWYDAYTMNRETLLTQNMGGIIPKIGVEKESQITVAARLIYHVMSYWNLVRQEKVDITVSGGIKWDMSQVYNLFNASRIADFPKDKISRYFRTESEGDCPSHIIIICNGSIWKFCVTNPDNSLKSVNAIEKALELIKSKSSRVDTRSVVPLTSLGRDEWAKIRHSLIENSAHNTGNFELIDSSVFSLTMVDDFVEDESKLMKYSLFGSAYNCYCDKNLNLIVMRDGKACLQAEHGNVDAISLFAPCDYAADNMNKNPQTTQVVDDFCVVEKLEFQSTADLANLVNYAEKNFKDLAESFNFEIYNFKNFGSKFCKTNGKFYADTIIQIALQLAYFKTHKKLAPTYETASSRKFYHGRTETVRSLTSEIALFFRAIENGATSDAVRTLFFDAYNTHCRFLELARDGKGFDRHFFGLRKAQENLANLGKPTEISFLDDVSFSESGGNGNFKLSTSLLGYVENGTFGCVTPMCKGGYGAFYRINSESFTFTITALANDETDIPTFCQNLESAFLFLQKIIIGSKI</sequence>
<keyword evidence="7" id="KW-1185">Reference proteome</keyword>
<dbReference type="InterPro" id="IPR023213">
    <property type="entry name" value="CAT-like_dom_sf"/>
</dbReference>
<evidence type="ECO:0000256" key="1">
    <source>
        <dbReference type="ARBA" id="ARBA00005232"/>
    </source>
</evidence>
<accession>A0A9P1J0C2</accession>
<dbReference type="AlphaFoldDB" id="A0A9P1J0C2"/>
<protein>
    <recommendedName>
        <fullName evidence="5">Choline/carnitine acyltransferase domain-containing protein</fullName>
    </recommendedName>
</protein>
<comment type="similarity">
    <text evidence="1">Belongs to the carnitine/choline acetyltransferase family.</text>
</comment>
<dbReference type="GO" id="GO:0008458">
    <property type="term" value="F:carnitine O-octanoyltransferase activity"/>
    <property type="evidence" value="ECO:0007669"/>
    <property type="project" value="TreeGrafter"/>
</dbReference>
<organism evidence="6 7">
    <name type="scientific">Caenorhabditis angaria</name>
    <dbReference type="NCBI Taxonomy" id="860376"/>
    <lineage>
        <taxon>Eukaryota</taxon>
        <taxon>Metazoa</taxon>
        <taxon>Ecdysozoa</taxon>
        <taxon>Nematoda</taxon>
        <taxon>Chromadorea</taxon>
        <taxon>Rhabditida</taxon>
        <taxon>Rhabditina</taxon>
        <taxon>Rhabditomorpha</taxon>
        <taxon>Rhabditoidea</taxon>
        <taxon>Rhabditidae</taxon>
        <taxon>Peloderinae</taxon>
        <taxon>Caenorhabditis</taxon>
    </lineage>
</organism>
<comment type="caution">
    <text evidence="6">The sequence shown here is derived from an EMBL/GenBank/DDBJ whole genome shotgun (WGS) entry which is preliminary data.</text>
</comment>
<keyword evidence="3" id="KW-0012">Acyltransferase</keyword>
<evidence type="ECO:0000256" key="4">
    <source>
        <dbReference type="PIRSR" id="PIRSR600542-1"/>
    </source>
</evidence>
<dbReference type="Pfam" id="PF00755">
    <property type="entry name" value="Carn_acyltransf"/>
    <property type="match status" value="1"/>
</dbReference>
<dbReference type="PANTHER" id="PTHR22589">
    <property type="entry name" value="CARNITINE O-ACYLTRANSFERASE"/>
    <property type="match status" value="1"/>
</dbReference>
<evidence type="ECO:0000313" key="6">
    <source>
        <dbReference type="EMBL" id="CAI5454327.1"/>
    </source>
</evidence>
<feature type="active site" description="Proton acceptor" evidence="4">
    <location>
        <position position="310"/>
    </location>
</feature>
<proteinExistence type="inferred from homology"/>
<dbReference type="Gene3D" id="3.30.559.70">
    <property type="entry name" value="Choline/Carnitine o-acyltransferase, domain 2"/>
    <property type="match status" value="1"/>
</dbReference>
<dbReference type="PROSITE" id="PS00439">
    <property type="entry name" value="ACYLTRANSF_C_1"/>
    <property type="match status" value="1"/>
</dbReference>
<dbReference type="InterPro" id="IPR000542">
    <property type="entry name" value="Carn_acyl_trans"/>
</dbReference>
<evidence type="ECO:0000256" key="2">
    <source>
        <dbReference type="ARBA" id="ARBA00022679"/>
    </source>
</evidence>
<evidence type="ECO:0000259" key="5">
    <source>
        <dbReference type="Pfam" id="PF00755"/>
    </source>
</evidence>
<feature type="domain" description="Choline/carnitine acyltransferase" evidence="5">
    <location>
        <begin position="15"/>
        <end position="582"/>
    </location>
</feature>
<dbReference type="EMBL" id="CANHGI010000006">
    <property type="protein sequence ID" value="CAI5454327.1"/>
    <property type="molecule type" value="Genomic_DNA"/>
</dbReference>
<gene>
    <name evidence="6" type="ORF">CAMP_LOCUS16964</name>
</gene>
<keyword evidence="2" id="KW-0808">Transferase</keyword>
<dbReference type="GO" id="GO:0005777">
    <property type="term" value="C:peroxisome"/>
    <property type="evidence" value="ECO:0007669"/>
    <property type="project" value="TreeGrafter"/>
</dbReference>